<dbReference type="InterPro" id="IPR012337">
    <property type="entry name" value="RNaseH-like_sf"/>
</dbReference>
<evidence type="ECO:0000313" key="4">
    <source>
        <dbReference type="Proteomes" id="UP001476247"/>
    </source>
</evidence>
<organism evidence="3 4">
    <name type="scientific">Helicostylum pulchrum</name>
    <dbReference type="NCBI Taxonomy" id="562976"/>
    <lineage>
        <taxon>Eukaryota</taxon>
        <taxon>Fungi</taxon>
        <taxon>Fungi incertae sedis</taxon>
        <taxon>Mucoromycota</taxon>
        <taxon>Mucoromycotina</taxon>
        <taxon>Mucoromycetes</taxon>
        <taxon>Mucorales</taxon>
        <taxon>Mucorineae</taxon>
        <taxon>Mucoraceae</taxon>
        <taxon>Helicostylum</taxon>
    </lineage>
</organism>
<dbReference type="Proteomes" id="UP001476247">
    <property type="component" value="Unassembled WGS sequence"/>
</dbReference>
<comment type="caution">
    <text evidence="3">The sequence shown here is derived from an EMBL/GenBank/DDBJ whole genome shotgun (WGS) entry which is preliminary data.</text>
</comment>
<accession>A0ABP9XTD6</accession>
<reference evidence="3 4" key="1">
    <citation type="submission" date="2024-04" db="EMBL/GenBank/DDBJ databases">
        <title>genome sequences of Mucor flavus KT1a and Helicostylum pulchrum KT1b strains isolation_sourced from the surface of a dry-aged beef.</title>
        <authorList>
            <person name="Toyotome T."/>
            <person name="Hosono M."/>
            <person name="Torimaru M."/>
            <person name="Fukuda K."/>
            <person name="Mikami N."/>
        </authorList>
    </citation>
    <scope>NUCLEOTIDE SEQUENCE [LARGE SCALE GENOMIC DNA]</scope>
    <source>
        <strain evidence="3 4">KT1b</strain>
    </source>
</reference>
<keyword evidence="4" id="KW-1185">Reference proteome</keyword>
<dbReference type="Gene3D" id="3.30.420.10">
    <property type="entry name" value="Ribonuclease H-like superfamily/Ribonuclease H"/>
    <property type="match status" value="1"/>
</dbReference>
<dbReference type="SUPFAM" id="SSF53098">
    <property type="entry name" value="Ribonuclease H-like"/>
    <property type="match status" value="1"/>
</dbReference>
<feature type="compositionally biased region" description="Polar residues" evidence="1">
    <location>
        <begin position="562"/>
        <end position="641"/>
    </location>
</feature>
<dbReference type="EMBL" id="BAABUJ010000008">
    <property type="protein sequence ID" value="GAA5797585.1"/>
    <property type="molecule type" value="Genomic_DNA"/>
</dbReference>
<dbReference type="InterPro" id="IPR036397">
    <property type="entry name" value="RNaseH_sf"/>
</dbReference>
<name>A0ABP9XTD6_9FUNG</name>
<evidence type="ECO:0000259" key="2">
    <source>
        <dbReference type="SMART" id="SM00474"/>
    </source>
</evidence>
<dbReference type="Pfam" id="PF01612">
    <property type="entry name" value="DNA_pol_A_exo1"/>
    <property type="match status" value="1"/>
</dbReference>
<protein>
    <recommendedName>
        <fullName evidence="2">3'-5' exonuclease domain-containing protein</fullName>
    </recommendedName>
</protein>
<feature type="region of interest" description="Disordered" evidence="1">
    <location>
        <begin position="506"/>
        <end position="692"/>
    </location>
</feature>
<evidence type="ECO:0000313" key="3">
    <source>
        <dbReference type="EMBL" id="GAA5797585.1"/>
    </source>
</evidence>
<feature type="compositionally biased region" description="Basic and acidic residues" evidence="1">
    <location>
        <begin position="530"/>
        <end position="544"/>
    </location>
</feature>
<proteinExistence type="predicted"/>
<evidence type="ECO:0000256" key="1">
    <source>
        <dbReference type="SAM" id="MobiDB-lite"/>
    </source>
</evidence>
<feature type="compositionally biased region" description="Polar residues" evidence="1">
    <location>
        <begin position="649"/>
        <end position="674"/>
    </location>
</feature>
<feature type="domain" description="3'-5' exonuclease" evidence="2">
    <location>
        <begin position="132"/>
        <end position="319"/>
    </location>
</feature>
<feature type="compositionally biased region" description="Acidic residues" evidence="1">
    <location>
        <begin position="836"/>
        <end position="850"/>
    </location>
</feature>
<sequence>MESEFTLTTEELWKNTIRTVESAYCWLLTYEGKDYELVNNSIASLKKLISHGKSYEAMKTYRSLDLPGSIAVAAAAATITTTSSAILTTIPKTHRKKFNYTPITQDLEPNWTRLDDRTIQVELEPSGQTATCISVTTASQLDQVIDEVYQSKCIAVDCEFLGVRKSLPELKLLQIGVSKYKGYAIQVDIIGVKVVTDKLKRILEDESLDIIGWAFRSDALAIESYIQGIELAPVLDLQAKLKPIAVEQMNLGNALNKFASEWSGNREFQKAKLTGTQFLFTGDDCIWLVCPLPPTALVYAVFDVLSVLALHEYTQQYPSLEEYYWPYTVTSQSSQKAVDRWHVQRATGINTAPNSGTINIVKPKNSAKLPVYRKPSSNTTRDTDATNIVRITEDGYDDEDARYQRDLKLALELSVKDAIAISNAAESSGTDRVIEPTNSTYKSTILQSVEQELNSTTLDQKDLAPRFSDAPVQETNDADIEYDTWGTKMLDDQPFIGNNFADKVNEKQPAQVSEKQPARAKTYQWSNDTSTKHQWETDTSKELPSKWGDASLDNKGNIKWVDNNTTTTNSPQSGIKAQWNNERTQSSTNPWSTYKETDGSQWNSKWDVSSKGSPSQWKESKVLGTTSPKNTYSSTKPTENKLSPMLSPKPSTSSNYKNGNNNSLRPSPSQTSSKLEPKDKSPQFISCKPDKKKYTSDLKSRIQVGNQGGSFTWAPETKDQMSSKSWKSFVNSTIDDWKNGKDLTMDALMNPTISKDQQRQEEASSSSVKFNIKVQDNYTRGGKIGDSETGTMNTESLNNWETKEERPDTMQMPMNQIPIRTQFTGPRLENPLADDHESDDDDDDYDDDDHSQEFPIIKGNIPLTRQTQVKSKSQIIESFSTFVDGKYLYGKDTEPELLMLRLTTPEELDMVYMPPEGTDFTVAIGYHFVRGTRGFVLKAIQAYLSTGESYTALVEKTFMMRPLRSLKNTKFGRLLTDPSIKRVCWSPSYIEEEMLKKLGFTFGPCIDLAFRANHGREETLSFMQSVDHYSHDWLDRKQFIEAKKEFEAMNAKKFSSTCWDREKLPELVTTYCALQGLAIYCLYQKTLKVIDEDDRSFMYSIE</sequence>
<gene>
    <name evidence="3" type="ORF">HPULCUR_002973</name>
</gene>
<dbReference type="SMART" id="SM00474">
    <property type="entry name" value="35EXOc"/>
    <property type="match status" value="1"/>
</dbReference>
<feature type="region of interest" description="Disordered" evidence="1">
    <location>
        <begin position="823"/>
        <end position="859"/>
    </location>
</feature>
<dbReference type="InterPro" id="IPR002562">
    <property type="entry name" value="3'-5'_exonuclease_dom"/>
</dbReference>